<organism evidence="2 3">
    <name type="scientific">Trifolium medium</name>
    <dbReference type="NCBI Taxonomy" id="97028"/>
    <lineage>
        <taxon>Eukaryota</taxon>
        <taxon>Viridiplantae</taxon>
        <taxon>Streptophyta</taxon>
        <taxon>Embryophyta</taxon>
        <taxon>Tracheophyta</taxon>
        <taxon>Spermatophyta</taxon>
        <taxon>Magnoliopsida</taxon>
        <taxon>eudicotyledons</taxon>
        <taxon>Gunneridae</taxon>
        <taxon>Pentapetalae</taxon>
        <taxon>rosids</taxon>
        <taxon>fabids</taxon>
        <taxon>Fabales</taxon>
        <taxon>Fabaceae</taxon>
        <taxon>Papilionoideae</taxon>
        <taxon>50 kb inversion clade</taxon>
        <taxon>NPAAA clade</taxon>
        <taxon>Hologalegina</taxon>
        <taxon>IRL clade</taxon>
        <taxon>Trifolieae</taxon>
        <taxon>Trifolium</taxon>
    </lineage>
</organism>
<dbReference type="AlphaFoldDB" id="A0A392U4S3"/>
<protein>
    <submittedName>
        <fullName evidence="2">Uncharacterized protein</fullName>
    </submittedName>
</protein>
<feature type="region of interest" description="Disordered" evidence="1">
    <location>
        <begin position="1"/>
        <end position="31"/>
    </location>
</feature>
<proteinExistence type="predicted"/>
<sequence length="67" mass="7104">MGKNGSSQPHHAAKGMGGSALNQSTTVDAHPDVEPAQMYRALEERLKAVEGFNAYGVDAMDMCLVPD</sequence>
<comment type="caution">
    <text evidence="2">The sequence shown here is derived from an EMBL/GenBank/DDBJ whole genome shotgun (WGS) entry which is preliminary data.</text>
</comment>
<evidence type="ECO:0000313" key="3">
    <source>
        <dbReference type="Proteomes" id="UP000265520"/>
    </source>
</evidence>
<dbReference type="EMBL" id="LXQA010737591">
    <property type="protein sequence ID" value="MCI68503.1"/>
    <property type="molecule type" value="Genomic_DNA"/>
</dbReference>
<feature type="non-terminal residue" evidence="2">
    <location>
        <position position="67"/>
    </location>
</feature>
<dbReference type="Proteomes" id="UP000265520">
    <property type="component" value="Unassembled WGS sequence"/>
</dbReference>
<keyword evidence="3" id="KW-1185">Reference proteome</keyword>
<name>A0A392U4S3_9FABA</name>
<evidence type="ECO:0000256" key="1">
    <source>
        <dbReference type="SAM" id="MobiDB-lite"/>
    </source>
</evidence>
<evidence type="ECO:0000313" key="2">
    <source>
        <dbReference type="EMBL" id="MCI68503.1"/>
    </source>
</evidence>
<accession>A0A392U4S3</accession>
<reference evidence="2 3" key="1">
    <citation type="journal article" date="2018" name="Front. Plant Sci.">
        <title>Red Clover (Trifolium pratense) and Zigzag Clover (T. medium) - A Picture of Genomic Similarities and Differences.</title>
        <authorList>
            <person name="Dluhosova J."/>
            <person name="Istvanek J."/>
            <person name="Nedelnik J."/>
            <person name="Repkova J."/>
        </authorList>
    </citation>
    <scope>NUCLEOTIDE SEQUENCE [LARGE SCALE GENOMIC DNA]</scope>
    <source>
        <strain evidence="3">cv. 10/8</strain>
        <tissue evidence="2">Leaf</tissue>
    </source>
</reference>